<dbReference type="OrthoDB" id="6422954at2759"/>
<organism evidence="10 11">
    <name type="scientific">Stylophora pistillata</name>
    <name type="common">Smooth cauliflower coral</name>
    <dbReference type="NCBI Taxonomy" id="50429"/>
    <lineage>
        <taxon>Eukaryota</taxon>
        <taxon>Metazoa</taxon>
        <taxon>Cnidaria</taxon>
        <taxon>Anthozoa</taxon>
        <taxon>Hexacorallia</taxon>
        <taxon>Scleractinia</taxon>
        <taxon>Astrocoeniina</taxon>
        <taxon>Pocilloporidae</taxon>
        <taxon>Stylophora</taxon>
    </lineage>
</organism>
<keyword evidence="4" id="KW-0862">Zinc</keyword>
<name>A0A2B4RBX7_STYPI</name>
<dbReference type="Pfam" id="PF18738">
    <property type="entry name" value="HEPN_DZIP3"/>
    <property type="match status" value="1"/>
</dbReference>
<keyword evidence="3 6" id="KW-0863">Zinc-finger</keyword>
<feature type="compositionally biased region" description="Basic and acidic residues" evidence="8">
    <location>
        <begin position="565"/>
        <end position="575"/>
    </location>
</feature>
<sequence>MASTSVLDETDSTPYKNVIRIARLLIGEGTKLLRESFDLIYPPSILPKILKDPTTVNKLKSAVITKAQWDCLYPSLEVTAESTDFDFALLLTLLMTICDFTPPIMGWDALPVTTDQSTTADLARINCYGRSLLSHLANKMEMLDESFLSLWENVKKVFHRIASKIGSKRKGKLEEAIAILLNDLPVVMDAKEREELKMWYTTQIEINKAMKEKKASTKEKHGYETETSIGKEQKELVEKGRGVMTESQHIETLFRNIAEDIKDPLRRELMSLTQLQEGVDNLGIESFPRFSTEKKIAKTTELQKRDGVDLHLHFECVSISGPGLQGGKEKITFRGDKPMLEEAHHKEEKQSDADESKEKISESPCPSERTQAPSSWEDEKTHEEPIRLDVNTEVPGEAKESTAWNIGIESEEKDVTEDRMPSSQKVLNLIAARYLEAFSPNREKEHNGFVEYLNAMKVLLTRTWQGSLIVTAHCTSLEILDKLWDSYSTGLLNEMAQKYLVREEILEEFGLTEMRLKTTISEEEYRAGREYFLRDSGNSESSSPRAVCQGAFGPDSGSEPMECESQAKTDSKLEDPQQQEEMEIRSNALLKSIMQCTPNESGPESRSDPMECKSQAKRGSKLEDPQQQEEMEIGSNALLKSIMHSISNKSESRSIDAAGTVWLLQDIHAAACLTFPKSAVSKSVLFKCTLLESTDNFPPLVEDETLVSNVVQLSYEDSYGSSFEGDFGEKVSVALSHCATKLRGYEVKMRELTDPENNEWRDLETTNVQQESDLPNAQEDFSQLRVPYALAKVNCCSTYAVICRLRSYTYSTDALPNRELICTIPEYPDVSVTIPPQSVDFFQLTMKVQEVPKQWYNSSEMVTGPVLHVTCPEFVQLVEPASITLPISLEAHENHFAEYSSSDVIVYLNSENEMSEWQEITEELPKPVVLMDGVVTFQVAHFSEFITKKEFESDAIVRNLCKRPPQVDFLRLGENKRLCLLSMVPPPRGVFTVRKRPPRIEYRLYHNLRCTNNWRNSPKKKFHTLPSDTKVRRLYEKLIRNENLKLNAQHTRICGDHFPDGERMCRTQLPSIFPWTATPEKRRVIEKHEVPSTTKKIRKGLEACELRSEDVFAEEIENNVSDNEVPVSENIDFVVCIDQACQTEDFRDLEDLKAKIETLNKEIEALNKENEDLKKNIRETNSKPKFDIEDYKSSDEDISFYTGFPNYDTLILCFDLLKEKAKNLCYSDKGTTHFDPSYNKPGSRRKLSVWQEFTMVLLRLRLGLFTKELADRFRVSVSTVSSVCRTWIMFMRKELEPICIQWPSKEQTLYYMPPVFKSFSPDLVSIIDCTELQMESPSSLDKRSLCYSSYKSRTTMKSLIGITPNGVVSFCSDLYCGSISDPQIVKQSGYLQHLNRGDLVMADKGFTIQDELASVGAKLALPHFMKGKKQFTKEESEHNKKIASLRIHLE</sequence>
<evidence type="ECO:0000313" key="11">
    <source>
        <dbReference type="Proteomes" id="UP000225706"/>
    </source>
</evidence>
<proteinExistence type="predicted"/>
<dbReference type="Gene3D" id="2.60.220.30">
    <property type="match status" value="2"/>
</dbReference>
<feature type="region of interest" description="Disordered" evidence="8">
    <location>
        <begin position="535"/>
        <end position="581"/>
    </location>
</feature>
<feature type="compositionally biased region" description="Basic and acidic residues" evidence="8">
    <location>
        <begin position="377"/>
        <end position="386"/>
    </location>
</feature>
<dbReference type="GO" id="GO:0008270">
    <property type="term" value="F:zinc ion binding"/>
    <property type="evidence" value="ECO:0007669"/>
    <property type="project" value="UniProtKB-KW"/>
</dbReference>
<keyword evidence="7" id="KW-0175">Coiled coil</keyword>
<reference evidence="11" key="1">
    <citation type="journal article" date="2017" name="bioRxiv">
        <title>Comparative analysis of the genomes of Stylophora pistillata and Acropora digitifera provides evidence for extensive differences between species of corals.</title>
        <authorList>
            <person name="Voolstra C.R."/>
            <person name="Li Y."/>
            <person name="Liew Y.J."/>
            <person name="Baumgarten S."/>
            <person name="Zoccola D."/>
            <person name="Flot J.-F."/>
            <person name="Tambutte S."/>
            <person name="Allemand D."/>
            <person name="Aranda M."/>
        </authorList>
    </citation>
    <scope>NUCLEOTIDE SEQUENCE [LARGE SCALE GENOMIC DNA]</scope>
</reference>
<evidence type="ECO:0000256" key="4">
    <source>
        <dbReference type="ARBA" id="ARBA00022833"/>
    </source>
</evidence>
<keyword evidence="2" id="KW-0479">Metal-binding</keyword>
<evidence type="ECO:0000256" key="6">
    <source>
        <dbReference type="PROSITE-ProRule" id="PRU00309"/>
    </source>
</evidence>
<keyword evidence="11" id="KW-1185">Reference proteome</keyword>
<evidence type="ECO:0000256" key="5">
    <source>
        <dbReference type="ARBA" id="ARBA00023125"/>
    </source>
</evidence>
<dbReference type="GO" id="GO:0003677">
    <property type="term" value="F:DNA binding"/>
    <property type="evidence" value="ECO:0007669"/>
    <property type="project" value="UniProtKB-UniRule"/>
</dbReference>
<dbReference type="SUPFAM" id="SSF57716">
    <property type="entry name" value="Glucocorticoid receptor-like (DNA-binding domain)"/>
    <property type="match status" value="1"/>
</dbReference>
<comment type="caution">
    <text evidence="10">The sequence shown here is derived from an EMBL/GenBank/DDBJ whole genome shotgun (WGS) entry which is preliminary data.</text>
</comment>
<dbReference type="PROSITE" id="PS50950">
    <property type="entry name" value="ZF_THAP"/>
    <property type="match status" value="1"/>
</dbReference>
<dbReference type="Pfam" id="PF05485">
    <property type="entry name" value="THAP"/>
    <property type="match status" value="1"/>
</dbReference>
<evidence type="ECO:0000313" key="10">
    <source>
        <dbReference type="EMBL" id="PFX15141.1"/>
    </source>
</evidence>
<dbReference type="Pfam" id="PF13613">
    <property type="entry name" value="HTH_Tnp_4"/>
    <property type="match status" value="1"/>
</dbReference>
<comment type="cofactor">
    <cofactor evidence="1">
        <name>a divalent metal cation</name>
        <dbReference type="ChEBI" id="CHEBI:60240"/>
    </cofactor>
</comment>
<dbReference type="InterPro" id="IPR006612">
    <property type="entry name" value="THAP_Znf"/>
</dbReference>
<dbReference type="Pfam" id="PF13359">
    <property type="entry name" value="DDE_Tnp_4"/>
    <property type="match status" value="1"/>
</dbReference>
<feature type="region of interest" description="Disordered" evidence="8">
    <location>
        <begin position="339"/>
        <end position="386"/>
    </location>
</feature>
<evidence type="ECO:0000256" key="3">
    <source>
        <dbReference type="ARBA" id="ARBA00022771"/>
    </source>
</evidence>
<dbReference type="InterPro" id="IPR027806">
    <property type="entry name" value="HARBI1_dom"/>
</dbReference>
<feature type="coiled-coil region" evidence="7">
    <location>
        <begin position="1149"/>
        <end position="1183"/>
    </location>
</feature>
<dbReference type="InterPro" id="IPR027805">
    <property type="entry name" value="Transposase_HTH_dom"/>
</dbReference>
<feature type="compositionally biased region" description="Basic and acidic residues" evidence="8">
    <location>
        <begin position="339"/>
        <end position="361"/>
    </location>
</feature>
<feature type="region of interest" description="Disordered" evidence="8">
    <location>
        <begin position="596"/>
        <end position="629"/>
    </location>
</feature>
<dbReference type="InterPro" id="IPR041249">
    <property type="entry name" value="HEPN_DZIP3"/>
</dbReference>
<accession>A0A2B4RBX7</accession>
<dbReference type="EMBL" id="LSMT01000681">
    <property type="protein sequence ID" value="PFX15141.1"/>
    <property type="molecule type" value="Genomic_DNA"/>
</dbReference>
<dbReference type="Proteomes" id="UP000225706">
    <property type="component" value="Unassembled WGS sequence"/>
</dbReference>
<evidence type="ECO:0000256" key="7">
    <source>
        <dbReference type="SAM" id="Coils"/>
    </source>
</evidence>
<keyword evidence="5 6" id="KW-0238">DNA-binding</keyword>
<protein>
    <submittedName>
        <fullName evidence="10">E3 ubiquitin-protein ligase DZIP3</fullName>
    </submittedName>
</protein>
<dbReference type="PANTHER" id="PTHR23080">
    <property type="entry name" value="THAP DOMAIN PROTEIN"/>
    <property type="match status" value="1"/>
</dbReference>
<gene>
    <name evidence="10" type="primary">Dzip3</name>
    <name evidence="10" type="ORF">AWC38_SpisGene20659</name>
</gene>
<feature type="domain" description="THAP-type" evidence="9">
    <location>
        <begin position="1000"/>
        <end position="1073"/>
    </location>
</feature>
<evidence type="ECO:0000259" key="9">
    <source>
        <dbReference type="PROSITE" id="PS50950"/>
    </source>
</evidence>
<evidence type="ECO:0000256" key="1">
    <source>
        <dbReference type="ARBA" id="ARBA00001968"/>
    </source>
</evidence>
<evidence type="ECO:0000256" key="8">
    <source>
        <dbReference type="SAM" id="MobiDB-lite"/>
    </source>
</evidence>
<evidence type="ECO:0000256" key="2">
    <source>
        <dbReference type="ARBA" id="ARBA00022723"/>
    </source>
</evidence>